<keyword evidence="2" id="KW-1185">Reference proteome</keyword>
<accession>A0ACC2F4X6</accession>
<protein>
    <submittedName>
        <fullName evidence="1">Uncharacterized protein</fullName>
    </submittedName>
</protein>
<sequence>MKLPSQSPHLNLIELLSEQLDCMTGMTAFLRLSPAWSAETGRVKRQQPPVNPSAFHRCPKKAALSGALICSLASAGLEMLWLCALQAEKRSTI</sequence>
<reference evidence="1" key="1">
    <citation type="submission" date="2021-05" db="EMBL/GenBank/DDBJ databases">
        <authorList>
            <person name="Pan Q."/>
            <person name="Jouanno E."/>
            <person name="Zahm M."/>
            <person name="Klopp C."/>
            <person name="Cabau C."/>
            <person name="Louis A."/>
            <person name="Berthelot C."/>
            <person name="Parey E."/>
            <person name="Roest Crollius H."/>
            <person name="Montfort J."/>
            <person name="Robinson-Rechavi M."/>
            <person name="Bouchez O."/>
            <person name="Lampietro C."/>
            <person name="Lopez Roques C."/>
            <person name="Donnadieu C."/>
            <person name="Postlethwait J."/>
            <person name="Bobe J."/>
            <person name="Dillon D."/>
            <person name="Chandos A."/>
            <person name="von Hippel F."/>
            <person name="Guiguen Y."/>
        </authorList>
    </citation>
    <scope>NUCLEOTIDE SEQUENCE</scope>
    <source>
        <strain evidence="1">YG-Jan2019</strain>
    </source>
</reference>
<proteinExistence type="predicted"/>
<comment type="caution">
    <text evidence="1">The sequence shown here is derived from an EMBL/GenBank/DDBJ whole genome shotgun (WGS) entry which is preliminary data.</text>
</comment>
<organism evidence="1 2">
    <name type="scientific">Dallia pectoralis</name>
    <name type="common">Alaska blackfish</name>
    <dbReference type="NCBI Taxonomy" id="75939"/>
    <lineage>
        <taxon>Eukaryota</taxon>
        <taxon>Metazoa</taxon>
        <taxon>Chordata</taxon>
        <taxon>Craniata</taxon>
        <taxon>Vertebrata</taxon>
        <taxon>Euteleostomi</taxon>
        <taxon>Actinopterygii</taxon>
        <taxon>Neopterygii</taxon>
        <taxon>Teleostei</taxon>
        <taxon>Protacanthopterygii</taxon>
        <taxon>Esociformes</taxon>
        <taxon>Umbridae</taxon>
        <taxon>Dallia</taxon>
    </lineage>
</organism>
<dbReference type="EMBL" id="CM055761">
    <property type="protein sequence ID" value="KAJ7986379.1"/>
    <property type="molecule type" value="Genomic_DNA"/>
</dbReference>
<evidence type="ECO:0000313" key="2">
    <source>
        <dbReference type="Proteomes" id="UP001157502"/>
    </source>
</evidence>
<name>A0ACC2F4X6_DALPE</name>
<evidence type="ECO:0000313" key="1">
    <source>
        <dbReference type="EMBL" id="KAJ7986379.1"/>
    </source>
</evidence>
<gene>
    <name evidence="1" type="ORF">DPEC_G00339300</name>
</gene>
<dbReference type="Proteomes" id="UP001157502">
    <property type="component" value="Chromosome 34"/>
</dbReference>